<organism evidence="2">
    <name type="scientific">Zea mays</name>
    <name type="common">Maize</name>
    <dbReference type="NCBI Taxonomy" id="4577"/>
    <lineage>
        <taxon>Eukaryota</taxon>
        <taxon>Viridiplantae</taxon>
        <taxon>Streptophyta</taxon>
        <taxon>Embryophyta</taxon>
        <taxon>Tracheophyta</taxon>
        <taxon>Spermatophyta</taxon>
        <taxon>Magnoliopsida</taxon>
        <taxon>Liliopsida</taxon>
        <taxon>Poales</taxon>
        <taxon>Poaceae</taxon>
        <taxon>PACMAD clade</taxon>
        <taxon>Panicoideae</taxon>
        <taxon>Andropogonodae</taxon>
        <taxon>Andropogoneae</taxon>
        <taxon>Tripsacinae</taxon>
        <taxon>Zea</taxon>
    </lineage>
</organism>
<accession>C4J0S9</accession>
<proteinExistence type="evidence at transcript level"/>
<dbReference type="EMBL" id="BT084426">
    <property type="protein sequence ID" value="ACR34779.1"/>
    <property type="molecule type" value="mRNA"/>
</dbReference>
<reference evidence="2" key="1">
    <citation type="journal article" date="2009" name="PLoS Genet.">
        <title>Sequencing, mapping, and analysis of 27,455 maize full-length cDNAs.</title>
        <authorList>
            <person name="Soderlund C."/>
            <person name="Descour A."/>
            <person name="Kudrna D."/>
            <person name="Bomhoff M."/>
            <person name="Boyd L."/>
            <person name="Currie J."/>
            <person name="Angelova A."/>
            <person name="Collura K."/>
            <person name="Wissotski M."/>
            <person name="Ashley E."/>
            <person name="Morrow D."/>
            <person name="Fernandes J."/>
            <person name="Walbot V."/>
            <person name="Yu Y."/>
        </authorList>
    </citation>
    <scope>NUCLEOTIDE SEQUENCE</scope>
    <source>
        <strain evidence="2">B73</strain>
    </source>
</reference>
<name>C4J0S9_MAIZE</name>
<evidence type="ECO:0000313" key="2">
    <source>
        <dbReference type="EMBL" id="ACR34779.1"/>
    </source>
</evidence>
<feature type="region of interest" description="Disordered" evidence="1">
    <location>
        <begin position="1"/>
        <end position="58"/>
    </location>
</feature>
<protein>
    <submittedName>
        <fullName evidence="2">Uncharacterized protein</fullName>
    </submittedName>
</protein>
<dbReference type="AlphaFoldDB" id="C4J0S9"/>
<sequence>MPAGEVGVKARPAGATASLQRPDPTRPGGATASAAAESTAGHEPVAGLSNPEPNAGRFLTNPFGTIYGTVAGGALVIHNNPGRLNAGT</sequence>
<evidence type="ECO:0000256" key="1">
    <source>
        <dbReference type="SAM" id="MobiDB-lite"/>
    </source>
</evidence>
<feature type="compositionally biased region" description="Low complexity" evidence="1">
    <location>
        <begin position="28"/>
        <end position="41"/>
    </location>
</feature>
<reference evidence="2" key="2">
    <citation type="submission" date="2012-06" db="EMBL/GenBank/DDBJ databases">
        <authorList>
            <person name="Yu Y."/>
            <person name="Currie J."/>
            <person name="Lomeli R."/>
            <person name="Angelova A."/>
            <person name="Collura K."/>
            <person name="Wissotski M."/>
            <person name="Campos D."/>
            <person name="Kudrna D."/>
            <person name="Golser W."/>
            <person name="Ashely E."/>
            <person name="Descour A."/>
            <person name="Fernandes J."/>
            <person name="Soderlund C."/>
            <person name="Walbot V."/>
        </authorList>
    </citation>
    <scope>NUCLEOTIDE SEQUENCE</scope>
    <source>
        <strain evidence="2">B73</strain>
    </source>
</reference>